<dbReference type="PANTHER" id="PTHR11735">
    <property type="entry name" value="TRNA N6-ADENOSINE THREONYLCARBAMOYLTRANSFERASE"/>
    <property type="match status" value="1"/>
</dbReference>
<dbReference type="CDD" id="cd24032">
    <property type="entry name" value="ASKHA_NBD_TsaB"/>
    <property type="match status" value="1"/>
</dbReference>
<evidence type="ECO:0000313" key="3">
    <source>
        <dbReference type="Proteomes" id="UP000622687"/>
    </source>
</evidence>
<reference evidence="2" key="1">
    <citation type="submission" date="2020-12" db="EMBL/GenBank/DDBJ databases">
        <title>Clostridium thailandense sp. nov., a novel acetogenic bacterium isolated from peat land soil in Thailand.</title>
        <authorList>
            <person name="Chaikitkaew S."/>
            <person name="Birkeland N.K."/>
        </authorList>
    </citation>
    <scope>NUCLEOTIDE SEQUENCE</scope>
    <source>
        <strain evidence="2">DSM 17425</strain>
    </source>
</reference>
<dbReference type="SUPFAM" id="SSF53067">
    <property type="entry name" value="Actin-like ATPase domain"/>
    <property type="match status" value="2"/>
</dbReference>
<dbReference type="EMBL" id="JAEEGB010000012">
    <property type="protein sequence ID" value="MBI6873187.1"/>
    <property type="molecule type" value="Genomic_DNA"/>
</dbReference>
<dbReference type="Pfam" id="PF00814">
    <property type="entry name" value="TsaD"/>
    <property type="match status" value="1"/>
</dbReference>
<dbReference type="InterPro" id="IPR000905">
    <property type="entry name" value="Gcp-like_dom"/>
</dbReference>
<dbReference type="GO" id="GO:0002949">
    <property type="term" value="P:tRNA threonylcarbamoyladenosine modification"/>
    <property type="evidence" value="ECO:0007669"/>
    <property type="project" value="InterPro"/>
</dbReference>
<dbReference type="AlphaFoldDB" id="A0A934HY61"/>
<comment type="caution">
    <text evidence="2">The sequence shown here is derived from an EMBL/GenBank/DDBJ whole genome shotgun (WGS) entry which is preliminary data.</text>
</comment>
<proteinExistence type="predicted"/>
<dbReference type="PANTHER" id="PTHR11735:SF11">
    <property type="entry name" value="TRNA THREONYLCARBAMOYLADENOSINE BIOSYNTHESIS PROTEIN TSAB"/>
    <property type="match status" value="1"/>
</dbReference>
<feature type="domain" description="Gcp-like" evidence="1">
    <location>
        <begin position="23"/>
        <end position="226"/>
    </location>
</feature>
<evidence type="ECO:0000259" key="1">
    <source>
        <dbReference type="Pfam" id="PF00814"/>
    </source>
</evidence>
<dbReference type="InterPro" id="IPR022496">
    <property type="entry name" value="T6A_TsaB"/>
</dbReference>
<dbReference type="Gene3D" id="3.30.420.40">
    <property type="match status" value="2"/>
</dbReference>
<organism evidence="2 3">
    <name type="scientific">Clostridium aciditolerans</name>
    <dbReference type="NCBI Taxonomy" id="339861"/>
    <lineage>
        <taxon>Bacteria</taxon>
        <taxon>Bacillati</taxon>
        <taxon>Bacillota</taxon>
        <taxon>Clostridia</taxon>
        <taxon>Eubacteriales</taxon>
        <taxon>Clostridiaceae</taxon>
        <taxon>Clostridium</taxon>
    </lineage>
</organism>
<dbReference type="GO" id="GO:0005829">
    <property type="term" value="C:cytosol"/>
    <property type="evidence" value="ECO:0007669"/>
    <property type="project" value="TreeGrafter"/>
</dbReference>
<dbReference type="RefSeq" id="WP_211142657.1">
    <property type="nucleotide sequence ID" value="NZ_JAEEGB010000012.1"/>
</dbReference>
<dbReference type="NCBIfam" id="TIGR03725">
    <property type="entry name" value="T6A_YeaZ"/>
    <property type="match status" value="1"/>
</dbReference>
<evidence type="ECO:0000313" key="2">
    <source>
        <dbReference type="EMBL" id="MBI6873187.1"/>
    </source>
</evidence>
<name>A0A934HY61_9CLOT</name>
<accession>A0A934HY61</accession>
<dbReference type="Proteomes" id="UP000622687">
    <property type="component" value="Unassembled WGS sequence"/>
</dbReference>
<gene>
    <name evidence="2" type="primary">tsaB</name>
    <name evidence="2" type="ORF">I6U51_10780</name>
</gene>
<sequence length="237" mass="26157">MKVLSLDTSTESATCAVLDDDKLLGEITFNYKKQHSVVLMSMVDTLLNNLKLSIDSLDGFVVSKGPGSFTGLRIGASAVKGLSQGTGKPFVGVSSLDALAYNLAYTNGIVCPILDALRDNVYTALYRFEEDRLNIIGEHMIISVDELITVLNQYEERVCFIGDAIPKFKERLKSSIKNISFAPAHLNLTRASSLGELGLSLLKNGIYDDLYTFAPIYLRKSQAEREYEKKSRGIENE</sequence>
<keyword evidence="3" id="KW-1185">Reference proteome</keyword>
<dbReference type="InterPro" id="IPR043129">
    <property type="entry name" value="ATPase_NBD"/>
</dbReference>
<protein>
    <submittedName>
        <fullName evidence="2">tRNA (Adenosine(37)-N6)-threonylcarbamoyltransferase complex dimerization subunit type 1 TsaB</fullName>
    </submittedName>
</protein>